<evidence type="ECO:0008006" key="4">
    <source>
        <dbReference type="Google" id="ProtNLM"/>
    </source>
</evidence>
<dbReference type="RefSeq" id="WP_280026632.1">
    <property type="nucleotide sequence ID" value="NZ_JAOCKG010000003.1"/>
</dbReference>
<dbReference type="SUPFAM" id="SSF103515">
    <property type="entry name" value="Autotransporter"/>
    <property type="match status" value="1"/>
</dbReference>
<name>A0AA43B1D6_9BURK</name>
<dbReference type="Proteomes" id="UP001161276">
    <property type="component" value="Unassembled WGS sequence"/>
</dbReference>
<gene>
    <name evidence="2" type="ORF">N5K24_09855</name>
</gene>
<dbReference type="EMBL" id="JAOCKG010000003">
    <property type="protein sequence ID" value="MDH2050704.1"/>
    <property type="molecule type" value="Genomic_DNA"/>
</dbReference>
<comment type="caution">
    <text evidence="2">The sequence shown here is derived from an EMBL/GenBank/DDBJ whole genome shotgun (WGS) entry which is preliminary data.</text>
</comment>
<reference evidence="2" key="1">
    <citation type="submission" date="2022-09" db="EMBL/GenBank/DDBJ databases">
        <title>Intensive care unit water sources are persistently colonized with multi-drug resistant bacteria and are the site of extensive horizontal gene transfer of antibiotic resistance genes.</title>
        <authorList>
            <person name="Diorio-Toth L."/>
        </authorList>
    </citation>
    <scope>NUCLEOTIDE SEQUENCE</scope>
    <source>
        <strain evidence="2">GD03676</strain>
    </source>
</reference>
<evidence type="ECO:0000256" key="1">
    <source>
        <dbReference type="SAM" id="SignalP"/>
    </source>
</evidence>
<dbReference type="AlphaFoldDB" id="A0AA43B1D6"/>
<dbReference type="InterPro" id="IPR036709">
    <property type="entry name" value="Autotransporte_beta_dom_sf"/>
</dbReference>
<keyword evidence="1" id="KW-0732">Signal</keyword>
<feature type="signal peptide" evidence="1">
    <location>
        <begin position="1"/>
        <end position="23"/>
    </location>
</feature>
<evidence type="ECO:0000313" key="3">
    <source>
        <dbReference type="Proteomes" id="UP001161276"/>
    </source>
</evidence>
<proteinExistence type="predicted"/>
<accession>A0AA43B1D6</accession>
<protein>
    <recommendedName>
        <fullName evidence="4">Outer membrane protein beta-barrel domain-containing protein</fullName>
    </recommendedName>
</protein>
<organism evidence="2 3">
    <name type="scientific">Achromobacter marplatensis</name>
    <dbReference type="NCBI Taxonomy" id="470868"/>
    <lineage>
        <taxon>Bacteria</taxon>
        <taxon>Pseudomonadati</taxon>
        <taxon>Pseudomonadota</taxon>
        <taxon>Betaproteobacteria</taxon>
        <taxon>Burkholderiales</taxon>
        <taxon>Alcaligenaceae</taxon>
        <taxon>Achromobacter</taxon>
    </lineage>
</organism>
<sequence length="265" mass="28271">MKLCFTPLILLSALVGTCNVSFADSTLPISPLLQKDSGDAAADTWRVSVSPYIWASGIKGKVGQFGQPPAKLNSSFSDIVSETDLAFMGAAEARYQRFSLVADVMYGQLSGGGNTQYGVLSRKVDISSKTFTGFLGAGYSVLESDRGHLDVIGGGRLWHASTTISLKGGVLGGTRRSDSATWIDAVAGVRGQYALNDHWYLTGWGVIGAGQARLDWDATAAIGYQFKSNWSAVLGYRALGVNFNRNGFVYNVVQQGPIVGLAYQF</sequence>
<feature type="chain" id="PRO_5041399110" description="Outer membrane protein beta-barrel domain-containing protein" evidence="1">
    <location>
        <begin position="24"/>
        <end position="265"/>
    </location>
</feature>
<evidence type="ECO:0000313" key="2">
    <source>
        <dbReference type="EMBL" id="MDH2050704.1"/>
    </source>
</evidence>